<protein>
    <recommendedName>
        <fullName evidence="5">Sec-independent protein translocase protein TatC</fullName>
    </recommendedName>
</protein>
<feature type="transmembrane region" description="Helical" evidence="5">
    <location>
        <begin position="202"/>
        <end position="224"/>
    </location>
</feature>
<keyword evidence="5" id="KW-0813">Transport</keyword>
<evidence type="ECO:0000256" key="1">
    <source>
        <dbReference type="ARBA" id="ARBA00004141"/>
    </source>
</evidence>
<keyword evidence="3 5" id="KW-1133">Transmembrane helix</keyword>
<comment type="similarity">
    <text evidence="5">Belongs to the TatC family.</text>
</comment>
<feature type="transmembrane region" description="Helical" evidence="5">
    <location>
        <begin position="236"/>
        <end position="252"/>
    </location>
</feature>
<keyword evidence="5" id="KW-0653">Protein transport</keyword>
<sequence>MIIYFVLNDCFIHSNNDQAKLAFCLLYEIEKTVHFELNHATFNLHMAWRILKKMLDYLLELRRRALHVIMFFALFFLVFFFFANDLFSALIKPLLNALSANESLIATQITSPVFTPIKLAANAAMLCTAPFALLQIWQFIAPGLYRQERQHLRAAMIMSFALFLLGLLFGFYIVLPFMFHFFAKAVPSGVKLLPDMANALDFITRMLLLFGLCFQVPLLCLTLVQLEWIDITLLKTIRPYVIVAAFVIGMLLTPPDVFSQIILAVPLCLLYELGIVLAGCVQPKINDKNYPNKQSTD</sequence>
<dbReference type="GO" id="GO:0033281">
    <property type="term" value="C:TAT protein transport complex"/>
    <property type="evidence" value="ECO:0007669"/>
    <property type="project" value="UniProtKB-UniRule"/>
</dbReference>
<dbReference type="Proteomes" id="UP000055035">
    <property type="component" value="Unassembled WGS sequence"/>
</dbReference>
<accession>A0A0W0VD13</accession>
<evidence type="ECO:0000256" key="5">
    <source>
        <dbReference type="HAMAP-Rule" id="MF_00902"/>
    </source>
</evidence>
<feature type="transmembrane region" description="Helical" evidence="5">
    <location>
        <begin position="258"/>
        <end position="281"/>
    </location>
</feature>
<keyword evidence="5" id="KW-0811">Translocation</keyword>
<dbReference type="NCBIfam" id="TIGR00945">
    <property type="entry name" value="tatC"/>
    <property type="match status" value="1"/>
</dbReference>
<proteinExistence type="inferred from homology"/>
<dbReference type="HAMAP" id="MF_00902">
    <property type="entry name" value="TatC"/>
    <property type="match status" value="1"/>
</dbReference>
<dbReference type="AlphaFoldDB" id="A0A0W0VD13"/>
<keyword evidence="7" id="KW-1185">Reference proteome</keyword>
<name>A0A0W0VD13_9GAMM</name>
<dbReference type="GO" id="GO:0043953">
    <property type="term" value="P:protein transport by the Tat complex"/>
    <property type="evidence" value="ECO:0007669"/>
    <property type="project" value="UniProtKB-UniRule"/>
</dbReference>
<evidence type="ECO:0000256" key="4">
    <source>
        <dbReference type="ARBA" id="ARBA00023136"/>
    </source>
</evidence>
<dbReference type="InterPro" id="IPR002033">
    <property type="entry name" value="TatC"/>
</dbReference>
<comment type="subcellular location">
    <subcellularLocation>
        <location evidence="5">Cell membrane</location>
        <topology evidence="5">Multi-pass membrane protein</topology>
    </subcellularLocation>
    <subcellularLocation>
        <location evidence="1">Membrane</location>
        <topology evidence="1">Multi-pass membrane protein</topology>
    </subcellularLocation>
</comment>
<keyword evidence="5" id="KW-1003">Cell membrane</keyword>
<keyword evidence="2 5" id="KW-0812">Transmembrane</keyword>
<gene>
    <name evidence="5 6" type="primary">tatC</name>
    <name evidence="6" type="ORF">Ljor_2282</name>
</gene>
<evidence type="ECO:0000256" key="2">
    <source>
        <dbReference type="ARBA" id="ARBA00022692"/>
    </source>
</evidence>
<dbReference type="PATRIC" id="fig|456.5.peg.2459"/>
<dbReference type="GO" id="GO:0065002">
    <property type="term" value="P:intracellular protein transmembrane transport"/>
    <property type="evidence" value="ECO:0007669"/>
    <property type="project" value="TreeGrafter"/>
</dbReference>
<feature type="transmembrane region" description="Helical" evidence="5">
    <location>
        <begin position="157"/>
        <end position="182"/>
    </location>
</feature>
<dbReference type="GO" id="GO:0009977">
    <property type="term" value="F:proton motive force dependent protein transmembrane transporter activity"/>
    <property type="evidence" value="ECO:0007669"/>
    <property type="project" value="TreeGrafter"/>
</dbReference>
<dbReference type="Pfam" id="PF00902">
    <property type="entry name" value="TatC"/>
    <property type="match status" value="1"/>
</dbReference>
<dbReference type="STRING" id="456.Ljor_2282"/>
<evidence type="ECO:0000256" key="3">
    <source>
        <dbReference type="ARBA" id="ARBA00022989"/>
    </source>
</evidence>
<feature type="transmembrane region" description="Helical" evidence="5">
    <location>
        <begin position="123"/>
        <end position="145"/>
    </location>
</feature>
<dbReference type="EMBL" id="LNYJ01000011">
    <property type="protein sequence ID" value="KTD17976.1"/>
    <property type="molecule type" value="Genomic_DNA"/>
</dbReference>
<evidence type="ECO:0000313" key="6">
    <source>
        <dbReference type="EMBL" id="KTD17976.1"/>
    </source>
</evidence>
<dbReference type="PRINTS" id="PR01840">
    <property type="entry name" value="TATCFAMILY"/>
</dbReference>
<dbReference type="PANTHER" id="PTHR30371:SF0">
    <property type="entry name" value="SEC-INDEPENDENT PROTEIN TRANSLOCASE PROTEIN TATC, CHLOROPLASTIC-RELATED"/>
    <property type="match status" value="1"/>
</dbReference>
<keyword evidence="4 5" id="KW-0472">Membrane</keyword>
<evidence type="ECO:0000313" key="7">
    <source>
        <dbReference type="Proteomes" id="UP000055035"/>
    </source>
</evidence>
<comment type="subunit">
    <text evidence="5">The Tat system comprises two distinct complexes: a TatABC complex, containing multiple copies of TatA, TatB and TatC subunits, and a separate TatA complex, containing only TatA subunits. Substrates initially bind to the TatABC complex, which probably triggers association of the separate TatA complex to form the active translocon.</text>
</comment>
<comment type="function">
    <text evidence="5">Part of the twin-arginine translocation (Tat) system that transports large folded proteins containing a characteristic twin-arginine motif in their signal peptide across membranes. Together with TatB, TatC is part of a receptor directly interacting with Tat signal peptides.</text>
</comment>
<organism evidence="6 7">
    <name type="scientific">Legionella jordanis</name>
    <dbReference type="NCBI Taxonomy" id="456"/>
    <lineage>
        <taxon>Bacteria</taxon>
        <taxon>Pseudomonadati</taxon>
        <taxon>Pseudomonadota</taxon>
        <taxon>Gammaproteobacteria</taxon>
        <taxon>Legionellales</taxon>
        <taxon>Legionellaceae</taxon>
        <taxon>Legionella</taxon>
    </lineage>
</organism>
<dbReference type="PANTHER" id="PTHR30371">
    <property type="entry name" value="SEC-INDEPENDENT PROTEIN TRANSLOCASE PROTEIN TATC"/>
    <property type="match status" value="1"/>
</dbReference>
<feature type="transmembrane region" description="Helical" evidence="5">
    <location>
        <begin position="65"/>
        <end position="83"/>
    </location>
</feature>
<comment type="caution">
    <text evidence="6">The sequence shown here is derived from an EMBL/GenBank/DDBJ whole genome shotgun (WGS) entry which is preliminary data.</text>
</comment>
<reference evidence="6 7" key="1">
    <citation type="submission" date="2015-11" db="EMBL/GenBank/DDBJ databases">
        <title>Genomic analysis of 38 Legionella species identifies large and diverse effector repertoires.</title>
        <authorList>
            <person name="Burstein D."/>
            <person name="Amaro F."/>
            <person name="Zusman T."/>
            <person name="Lifshitz Z."/>
            <person name="Cohen O."/>
            <person name="Gilbert J.A."/>
            <person name="Pupko T."/>
            <person name="Shuman H.A."/>
            <person name="Segal G."/>
        </authorList>
    </citation>
    <scope>NUCLEOTIDE SEQUENCE [LARGE SCALE GENOMIC DNA]</scope>
    <source>
        <strain evidence="6 7">BL-540</strain>
    </source>
</reference>